<gene>
    <name evidence="2" type="ORF">ACFFGX_20375</name>
</gene>
<dbReference type="Gene3D" id="3.40.50.720">
    <property type="entry name" value="NAD(P)-binding Rossmann-like Domain"/>
    <property type="match status" value="1"/>
</dbReference>
<feature type="domain" description="C-methyltransferase" evidence="1">
    <location>
        <begin position="288"/>
        <end position="371"/>
    </location>
</feature>
<protein>
    <submittedName>
        <fullName evidence="2">Class I SAM-dependent methyltransferase</fullName>
    </submittedName>
</protein>
<reference evidence="2 3" key="1">
    <citation type="submission" date="2024-09" db="EMBL/GenBank/DDBJ databases">
        <authorList>
            <person name="Sun Q."/>
            <person name="Mori K."/>
        </authorList>
    </citation>
    <scope>NUCLEOTIDE SEQUENCE [LARGE SCALE GENOMIC DNA]</scope>
    <source>
        <strain evidence="2 3">NCAIM B.01794</strain>
    </source>
</reference>
<evidence type="ECO:0000313" key="3">
    <source>
        <dbReference type="Proteomes" id="UP001589891"/>
    </source>
</evidence>
<accession>A0ABV6SQJ6</accession>
<dbReference type="Pfam" id="PF13489">
    <property type="entry name" value="Methyltransf_23"/>
    <property type="match status" value="1"/>
</dbReference>
<dbReference type="InterPro" id="IPR029063">
    <property type="entry name" value="SAM-dependent_MTases_sf"/>
</dbReference>
<dbReference type="EMBL" id="JBHLSS010000134">
    <property type="protein sequence ID" value="MFC0711802.1"/>
    <property type="molecule type" value="Genomic_DNA"/>
</dbReference>
<name>A0ABV6SQJ6_AZOPA</name>
<comment type="caution">
    <text evidence="2">The sequence shown here is derived from an EMBL/GenBank/DDBJ whole genome shotgun (WGS) entry which is preliminary data.</text>
</comment>
<dbReference type="GO" id="GO:0008168">
    <property type="term" value="F:methyltransferase activity"/>
    <property type="evidence" value="ECO:0007669"/>
    <property type="project" value="UniProtKB-KW"/>
</dbReference>
<dbReference type="Proteomes" id="UP001589891">
    <property type="component" value="Unassembled WGS sequence"/>
</dbReference>
<dbReference type="Gene3D" id="3.40.50.150">
    <property type="entry name" value="Vaccinia Virus protein VP39"/>
    <property type="match status" value="1"/>
</dbReference>
<dbReference type="GO" id="GO:0032259">
    <property type="term" value="P:methylation"/>
    <property type="evidence" value="ECO:0007669"/>
    <property type="project" value="UniProtKB-KW"/>
</dbReference>
<keyword evidence="3" id="KW-1185">Reference proteome</keyword>
<evidence type="ECO:0000259" key="1">
    <source>
        <dbReference type="Pfam" id="PF08484"/>
    </source>
</evidence>
<keyword evidence="2" id="KW-0808">Transferase</keyword>
<evidence type="ECO:0000313" key="2">
    <source>
        <dbReference type="EMBL" id="MFC0711802.1"/>
    </source>
</evidence>
<organism evidence="2 3">
    <name type="scientific">Azorhizophilus paspali</name>
    <name type="common">Azotobacter paspali</name>
    <dbReference type="NCBI Taxonomy" id="69963"/>
    <lineage>
        <taxon>Bacteria</taxon>
        <taxon>Pseudomonadati</taxon>
        <taxon>Pseudomonadota</taxon>
        <taxon>Gammaproteobacteria</taxon>
        <taxon>Pseudomonadales</taxon>
        <taxon>Pseudomonadaceae</taxon>
        <taxon>Azorhizophilus</taxon>
    </lineage>
</organism>
<proteinExistence type="predicted"/>
<dbReference type="RefSeq" id="WP_376948849.1">
    <property type="nucleotide sequence ID" value="NZ_CP171449.1"/>
</dbReference>
<sequence length="389" mass="43371">MIEQQCPVCGDIRLFPFLHRRQVPVHQNLVVMDKVIARSVTRGDLDLVVCEGCGFIFNKAFEFSLLSYGHDYDNTQSCSAYFDMYLDGLVTNLVEQHGVRNCTIVEVGCGKGQFIKKLVSYPGANNRGYGFDPSYVGPDTDLDGRVSFRRCYYDDRCVDVAADVVVCRHVIEHVPDPLVLLGSVRAALAGASNTRVFFETPCVEWILRNRVVWDFFYEHCSLFTAESLGVAFERAGFVVERVEHIFGGQYLWLEGRPSCTIPPLSPISPRTAELAKNYGVCEVGLKGEWLNRLQILCAEGKIALWGAGAKGATFANLIDPACRLIDCIVDLNPNKQGKYIPGTGHPIVAPEDLSVRQVYSAVLMNPNYRDENNRMLARAGIEVELIDWG</sequence>
<dbReference type="InterPro" id="IPR013691">
    <property type="entry name" value="MeTrfase_14"/>
</dbReference>
<dbReference type="SUPFAM" id="SSF53335">
    <property type="entry name" value="S-adenosyl-L-methionine-dependent methyltransferases"/>
    <property type="match status" value="1"/>
</dbReference>
<dbReference type="Pfam" id="PF08484">
    <property type="entry name" value="Methyltransf_14"/>
    <property type="match status" value="1"/>
</dbReference>
<keyword evidence="2" id="KW-0489">Methyltransferase</keyword>